<dbReference type="FunFam" id="3.40.50.300:FF:001281">
    <property type="entry name" value="Dynamin-like protein ARC5"/>
    <property type="match status" value="1"/>
</dbReference>
<dbReference type="SUPFAM" id="SSF52540">
    <property type="entry name" value="P-loop containing nucleoside triphosphate hydrolases"/>
    <property type="match status" value="1"/>
</dbReference>
<dbReference type="InterPro" id="IPR022812">
    <property type="entry name" value="Dynamin"/>
</dbReference>
<dbReference type="Pfam" id="PF00350">
    <property type="entry name" value="Dynamin_N"/>
    <property type="match status" value="1"/>
</dbReference>
<dbReference type="PROSITE" id="PS51718">
    <property type="entry name" value="G_DYNAMIN_2"/>
    <property type="match status" value="1"/>
</dbReference>
<dbReference type="AlphaFoldDB" id="A0A830HL39"/>
<feature type="region of interest" description="Disordered" evidence="1">
    <location>
        <begin position="929"/>
        <end position="1003"/>
    </location>
</feature>
<feature type="region of interest" description="Disordered" evidence="1">
    <location>
        <begin position="1"/>
        <end position="34"/>
    </location>
</feature>
<dbReference type="GO" id="GO:0003924">
    <property type="term" value="F:GTPase activity"/>
    <property type="evidence" value="ECO:0007669"/>
    <property type="project" value="InterPro"/>
</dbReference>
<dbReference type="OrthoDB" id="5061070at2759"/>
<evidence type="ECO:0000256" key="1">
    <source>
        <dbReference type="SAM" id="MobiDB-lite"/>
    </source>
</evidence>
<dbReference type="GO" id="GO:0005874">
    <property type="term" value="C:microtubule"/>
    <property type="evidence" value="ECO:0007669"/>
    <property type="project" value="TreeGrafter"/>
</dbReference>
<feature type="region of interest" description="Disordered" evidence="1">
    <location>
        <begin position="53"/>
        <end position="112"/>
    </location>
</feature>
<dbReference type="InterPro" id="IPR001401">
    <property type="entry name" value="Dynamin_GTPase"/>
</dbReference>
<evidence type="ECO:0000259" key="2">
    <source>
        <dbReference type="PROSITE" id="PS51718"/>
    </source>
</evidence>
<dbReference type="InterPro" id="IPR045063">
    <property type="entry name" value="Dynamin_N"/>
</dbReference>
<feature type="domain" description="Dynamin-type G" evidence="2">
    <location>
        <begin position="189"/>
        <end position="492"/>
    </location>
</feature>
<feature type="compositionally biased region" description="Polar residues" evidence="1">
    <location>
        <begin position="929"/>
        <end position="940"/>
    </location>
</feature>
<name>A0A830HL39_9CHLO</name>
<comment type="caution">
    <text evidence="3">The sequence shown here is derived from an EMBL/GenBank/DDBJ whole genome shotgun (WGS) entry which is preliminary data.</text>
</comment>
<gene>
    <name evidence="3" type="ORF">PPROV_000633400</name>
</gene>
<evidence type="ECO:0000313" key="3">
    <source>
        <dbReference type="EMBL" id="GHP07592.1"/>
    </source>
</evidence>
<dbReference type="PRINTS" id="PR00195">
    <property type="entry name" value="DYNAMIN"/>
</dbReference>
<dbReference type="SMART" id="SM00053">
    <property type="entry name" value="DYNc"/>
    <property type="match status" value="1"/>
</dbReference>
<dbReference type="GO" id="GO:0005777">
    <property type="term" value="C:peroxisome"/>
    <property type="evidence" value="ECO:0007669"/>
    <property type="project" value="TreeGrafter"/>
</dbReference>
<dbReference type="GO" id="GO:0008017">
    <property type="term" value="F:microtubule binding"/>
    <property type="evidence" value="ECO:0007669"/>
    <property type="project" value="TreeGrafter"/>
</dbReference>
<dbReference type="Gene3D" id="3.40.50.300">
    <property type="entry name" value="P-loop containing nucleotide triphosphate hydrolases"/>
    <property type="match status" value="1"/>
</dbReference>
<dbReference type="GO" id="GO:0005525">
    <property type="term" value="F:GTP binding"/>
    <property type="evidence" value="ECO:0007669"/>
    <property type="project" value="InterPro"/>
</dbReference>
<organism evidence="3 4">
    <name type="scientific">Pycnococcus provasolii</name>
    <dbReference type="NCBI Taxonomy" id="41880"/>
    <lineage>
        <taxon>Eukaryota</taxon>
        <taxon>Viridiplantae</taxon>
        <taxon>Chlorophyta</taxon>
        <taxon>Pseudoscourfieldiophyceae</taxon>
        <taxon>Pseudoscourfieldiales</taxon>
        <taxon>Pycnococcaceae</taxon>
        <taxon>Pycnococcus</taxon>
    </lineage>
</organism>
<sequence length="1003" mass="110600">MSSHSGSKWLANQQGAAAGSNQTSGNNQQTAANNTTGISGVADLESAFATLGVPSRESPMRSNAASRPTSAVEQLRQSLNMPPATRAPNGIPTSTNQQMHRQQQQQYQQQPTMMPHAFHQPVRPAPHAPQTNTTTAATSSSAALAAAAAAAVERSSPDSFQRYSSTSSKQKLYEAYNDLHGLAQDFHKPFDAPAILVVGHQTDGKSALVEALMGFQFNHVGGGTKTRRPITLHMKYNAACVEPLCYLVTDEGFAATTAAVDEIPVTLEELQEYIESENRRLERESEKFWAKEIVVKIEYKYCPNLTIIDTPGLIAAAPGRKHSTQQSSARAVEQLVRSKMEQKEFIILCLEDNSDWGNTTTRRLVMSVDPELRRSVIVSTKLDTRVPQFSQREDVEFFLHPPPKILESTILGGAPFFTSVPSGRVGAHRDAAFPSNEAFRDSVRERETRDVTDLERLLDRPLDSSERARCGVSRLRKFLEELLQRRYLENVPSIVPLLEKEHRIASSKLEATVTELNRLDRDHLKEMGRHVREGFLDSLGQIMRGTVSIAVGRHGETLAEEHIRSGAYVGPDGKPLPHYAGLPNANMRLYGGAQYHRAIVEFRHVVGQMKCPPISREEIVNACGIDDVHDGVNYTRAACVIAIGKAKDVFEPFLFQLGYRLSHVMKRMLPIAISALQKKHEMSHGKGISASGVMGNPDAAMDGAQGTGAIFGVAGHSLFLRRVGDSFHRFIEMTEKDCRDKALEDLESTTRYISWSLHSKSGQGLRDMLRRADAARAASTAMEQHSNEERALTPSSGSSSDLVTSAPARFSEMDLYDMLSSTLWSRRLGSVTTDIVQALVCSVFDGIRDHVISCAELKFNCFFLMPIIDKFPGILREHLERAYEEDLDGVFDVASVRESLERSKMSLDAEVAQVERLQEKFQSIHHTLQNQQVESTTSGSDAGYDAWGDENSEAQPRRMTGGGRKPAGVGYGGPMPQLRASRESLRGSSYDGPLSRAPLGQMR</sequence>
<dbReference type="InterPro" id="IPR027417">
    <property type="entry name" value="P-loop_NTPase"/>
</dbReference>
<dbReference type="InterPro" id="IPR030381">
    <property type="entry name" value="G_DYNAMIN_dom"/>
</dbReference>
<dbReference type="PANTHER" id="PTHR11566">
    <property type="entry name" value="DYNAMIN"/>
    <property type="match status" value="1"/>
</dbReference>
<proteinExistence type="predicted"/>
<accession>A0A830HL39</accession>
<protein>
    <recommendedName>
        <fullName evidence="2">Dynamin-type G domain-containing protein</fullName>
    </recommendedName>
</protein>
<feature type="compositionally biased region" description="Low complexity" evidence="1">
    <location>
        <begin position="97"/>
        <end position="110"/>
    </location>
</feature>
<dbReference type="GO" id="GO:0016020">
    <property type="term" value="C:membrane"/>
    <property type="evidence" value="ECO:0007669"/>
    <property type="project" value="TreeGrafter"/>
</dbReference>
<dbReference type="Proteomes" id="UP000660262">
    <property type="component" value="Unassembled WGS sequence"/>
</dbReference>
<feature type="compositionally biased region" description="Gly residues" evidence="1">
    <location>
        <begin position="960"/>
        <end position="973"/>
    </location>
</feature>
<dbReference type="GO" id="GO:0016559">
    <property type="term" value="P:peroxisome fission"/>
    <property type="evidence" value="ECO:0007669"/>
    <property type="project" value="TreeGrafter"/>
</dbReference>
<evidence type="ECO:0000313" key="4">
    <source>
        <dbReference type="Proteomes" id="UP000660262"/>
    </source>
</evidence>
<dbReference type="CDD" id="cd08771">
    <property type="entry name" value="DLP_1"/>
    <property type="match status" value="1"/>
</dbReference>
<reference evidence="3" key="1">
    <citation type="submission" date="2020-10" db="EMBL/GenBank/DDBJ databases">
        <title>Unveiling of a novel bifunctional photoreceptor, Dualchrome1, isolated from a cosmopolitan green alga.</title>
        <authorList>
            <person name="Suzuki S."/>
            <person name="Kawachi M."/>
        </authorList>
    </citation>
    <scope>NUCLEOTIDE SEQUENCE</scope>
    <source>
        <strain evidence="3">NIES 2893</strain>
    </source>
</reference>
<dbReference type="PANTHER" id="PTHR11566:SF78">
    <property type="entry name" value="DYNAMIN-LIKE PROTEIN ARC5"/>
    <property type="match status" value="1"/>
</dbReference>
<feature type="region of interest" description="Disordered" evidence="1">
    <location>
        <begin position="776"/>
        <end position="803"/>
    </location>
</feature>
<dbReference type="EMBL" id="BNJQ01000017">
    <property type="protein sequence ID" value="GHP07592.1"/>
    <property type="molecule type" value="Genomic_DNA"/>
</dbReference>
<keyword evidence="4" id="KW-1185">Reference proteome</keyword>
<feature type="compositionally biased region" description="Polar residues" evidence="1">
    <location>
        <begin position="60"/>
        <end position="80"/>
    </location>
</feature>
<feature type="compositionally biased region" description="Polar residues" evidence="1">
    <location>
        <begin position="793"/>
        <end position="803"/>
    </location>
</feature>
<feature type="compositionally biased region" description="Low complexity" evidence="1">
    <location>
        <begin position="11"/>
        <end position="34"/>
    </location>
</feature>